<name>A0A4U6XUG8_9PEZI</name>
<keyword evidence="2" id="KW-0408">Iron</keyword>
<feature type="domain" description="Fe2OG dioxygenase" evidence="3">
    <location>
        <begin position="180"/>
        <end position="296"/>
    </location>
</feature>
<dbReference type="PANTHER" id="PTHR47990">
    <property type="entry name" value="2-OXOGLUTARATE (2OG) AND FE(II)-DEPENDENT OXYGENASE SUPERFAMILY PROTEIN-RELATED"/>
    <property type="match status" value="1"/>
</dbReference>
<dbReference type="InterPro" id="IPR050231">
    <property type="entry name" value="Iron_ascorbate_oxido_reductase"/>
</dbReference>
<dbReference type="InterPro" id="IPR027443">
    <property type="entry name" value="IPNS-like_sf"/>
</dbReference>
<proteinExistence type="inferred from homology"/>
<comment type="caution">
    <text evidence="4">The sequence shown here is derived from an EMBL/GenBank/DDBJ whole genome shotgun (WGS) entry which is preliminary data.</text>
</comment>
<evidence type="ECO:0000313" key="5">
    <source>
        <dbReference type="Proteomes" id="UP000310108"/>
    </source>
</evidence>
<evidence type="ECO:0000259" key="3">
    <source>
        <dbReference type="PROSITE" id="PS51471"/>
    </source>
</evidence>
<organism evidence="4 5">
    <name type="scientific">Colletotrichum tanaceti</name>
    <dbReference type="NCBI Taxonomy" id="1306861"/>
    <lineage>
        <taxon>Eukaryota</taxon>
        <taxon>Fungi</taxon>
        <taxon>Dikarya</taxon>
        <taxon>Ascomycota</taxon>
        <taxon>Pezizomycotina</taxon>
        <taxon>Sordariomycetes</taxon>
        <taxon>Hypocreomycetidae</taxon>
        <taxon>Glomerellales</taxon>
        <taxon>Glomerellaceae</taxon>
        <taxon>Colletotrichum</taxon>
        <taxon>Colletotrichum destructivum species complex</taxon>
    </lineage>
</organism>
<dbReference type="GO" id="GO:0016491">
    <property type="term" value="F:oxidoreductase activity"/>
    <property type="evidence" value="ECO:0007669"/>
    <property type="project" value="UniProtKB-KW"/>
</dbReference>
<evidence type="ECO:0000313" key="4">
    <source>
        <dbReference type="EMBL" id="TKW59568.1"/>
    </source>
</evidence>
<keyword evidence="2" id="KW-0560">Oxidoreductase</keyword>
<dbReference type="SUPFAM" id="SSF51197">
    <property type="entry name" value="Clavaminate synthase-like"/>
    <property type="match status" value="1"/>
</dbReference>
<gene>
    <name evidence="4" type="ORF">CTA1_7840</name>
</gene>
<accession>A0A4U6XUG8</accession>
<reference evidence="4 5" key="1">
    <citation type="journal article" date="2019" name="PLoS ONE">
        <title>Comparative genome analysis indicates high evolutionary potential of pathogenicity genes in Colletotrichum tanaceti.</title>
        <authorList>
            <person name="Lelwala R.V."/>
            <person name="Korhonen P.K."/>
            <person name="Young N.D."/>
            <person name="Scott J.B."/>
            <person name="Ades P.A."/>
            <person name="Gasser R.B."/>
            <person name="Taylor P.W.J."/>
        </authorList>
    </citation>
    <scope>NUCLEOTIDE SEQUENCE [LARGE SCALE GENOMIC DNA]</scope>
    <source>
        <strain evidence="4">BRIP57314</strain>
    </source>
</reference>
<keyword evidence="5" id="KW-1185">Reference proteome</keyword>
<protein>
    <recommendedName>
        <fullName evidence="3">Fe2OG dioxygenase domain-containing protein</fullName>
    </recommendedName>
</protein>
<keyword evidence="2" id="KW-0479">Metal-binding</keyword>
<evidence type="ECO:0000256" key="2">
    <source>
        <dbReference type="RuleBase" id="RU003682"/>
    </source>
</evidence>
<evidence type="ECO:0000256" key="1">
    <source>
        <dbReference type="ARBA" id="ARBA00008056"/>
    </source>
</evidence>
<dbReference type="Proteomes" id="UP000310108">
    <property type="component" value="Unassembled WGS sequence"/>
</dbReference>
<dbReference type="Gene3D" id="2.60.120.330">
    <property type="entry name" value="B-lactam Antibiotic, Isopenicillin N Synthase, Chain"/>
    <property type="match status" value="1"/>
</dbReference>
<dbReference type="AlphaFoldDB" id="A0A4U6XUG8"/>
<dbReference type="Pfam" id="PF03171">
    <property type="entry name" value="2OG-FeII_Oxy"/>
    <property type="match status" value="1"/>
</dbReference>
<comment type="similarity">
    <text evidence="1 2">Belongs to the iron/ascorbate-dependent oxidoreductase family.</text>
</comment>
<dbReference type="STRING" id="1306861.A0A4U6XUG8"/>
<dbReference type="InterPro" id="IPR044861">
    <property type="entry name" value="IPNS-like_FE2OG_OXY"/>
</dbReference>
<dbReference type="PROSITE" id="PS51471">
    <property type="entry name" value="FE2OG_OXY"/>
    <property type="match status" value="1"/>
</dbReference>
<sequence length="345" mass="38954">MSCPIPFPKGLPTIDLPRVSLAKLLGHDEKELDKIFDICLSTGFFYLNLQDCPEGKQLWDQAVEVCGVGKATLPVLDMQTKQSYKAREGGVAYDFGYFCPNVKDGVPKFSEAFHVPFYELFMDKQSGFQLPPWLKDHNDLFASLFAHGYEILHVMLRALETRLQLEPGALRSLHRREDPSYDFLRVLRYPPGDDPEVARFIPHRDVVSATMLFTWVGGLQILKPDSTMGRNPTAGDYDEADWRWVEPVDGHCIVNIGDALAYLTNEVLRSGFHRVLPPPGDQATLEKFSVLLGYRPAHTAPMKPFTSPLISQRSQEQPSGPVKTAKEWGLVRVTKIYDELEARGF</sequence>
<dbReference type="GO" id="GO:0046872">
    <property type="term" value="F:metal ion binding"/>
    <property type="evidence" value="ECO:0007669"/>
    <property type="project" value="UniProtKB-KW"/>
</dbReference>
<dbReference type="InterPro" id="IPR005123">
    <property type="entry name" value="Oxoglu/Fe-dep_dioxygenase_dom"/>
</dbReference>
<dbReference type="EMBL" id="PJEX01000007">
    <property type="protein sequence ID" value="TKW59568.1"/>
    <property type="molecule type" value="Genomic_DNA"/>
</dbReference>